<reference evidence="2" key="1">
    <citation type="journal article" date="2021" name="PeerJ">
        <title>Extensive microbial diversity within the chicken gut microbiome revealed by metagenomics and culture.</title>
        <authorList>
            <person name="Gilroy R."/>
            <person name="Ravi A."/>
            <person name="Getino M."/>
            <person name="Pursley I."/>
            <person name="Horton D.L."/>
            <person name="Alikhan N.F."/>
            <person name="Baker D."/>
            <person name="Gharbi K."/>
            <person name="Hall N."/>
            <person name="Watson M."/>
            <person name="Adriaenssens E.M."/>
            <person name="Foster-Nyarko E."/>
            <person name="Jarju S."/>
            <person name="Secka A."/>
            <person name="Antonio M."/>
            <person name="Oren A."/>
            <person name="Chaudhuri R.R."/>
            <person name="La Ragione R."/>
            <person name="Hildebrand F."/>
            <person name="Pallen M.J."/>
        </authorList>
    </citation>
    <scope>NUCLEOTIDE SEQUENCE</scope>
    <source>
        <strain evidence="2">CHK178-16964</strain>
    </source>
</reference>
<evidence type="ECO:0000313" key="3">
    <source>
        <dbReference type="Proteomes" id="UP000823900"/>
    </source>
</evidence>
<accession>A0A9D2HHL6</accession>
<organism evidence="2 3">
    <name type="scientific">Candidatus Lachnoclostridium stercoravium</name>
    <dbReference type="NCBI Taxonomy" id="2838633"/>
    <lineage>
        <taxon>Bacteria</taxon>
        <taxon>Bacillati</taxon>
        <taxon>Bacillota</taxon>
        <taxon>Clostridia</taxon>
        <taxon>Lachnospirales</taxon>
        <taxon>Lachnospiraceae</taxon>
    </lineage>
</organism>
<reference evidence="2" key="2">
    <citation type="submission" date="2021-04" db="EMBL/GenBank/DDBJ databases">
        <authorList>
            <person name="Gilroy R."/>
        </authorList>
    </citation>
    <scope>NUCLEOTIDE SEQUENCE</scope>
    <source>
        <strain evidence="2">CHK178-16964</strain>
    </source>
</reference>
<dbReference type="Pfam" id="PF19127">
    <property type="entry name" value="Choline_bind_3"/>
    <property type="match status" value="1"/>
</dbReference>
<dbReference type="AlphaFoldDB" id="A0A9D2HHL6"/>
<sequence>MKKRKRVFAAISIAAVITAVTIFPASALSLTPAKVWGPVSRQSDAVLVLSNQNQNAYDGDIILNISEKTKLLDAESGMPISIDEISDGEIIYAYAGPAMTASLPPQTIPPVILANIPADQRVPDYITVESMEKMTDGYLLTSADGLVFQVPSDCSISPYLTRNLIDLEDLYEGASCLVWSDTKGTADRILMFAPYYKDEAISQTGWVLLSGTAGTADAQWTYYNPDGTLAKGWILDSGKWYFLDLDTGIMKRGFIQVDGKTYYMQQDGSMATTPQTFIPDENGALHLSPADHSE</sequence>
<dbReference type="Pfam" id="PF01473">
    <property type="entry name" value="Choline_bind_1"/>
    <property type="match status" value="1"/>
</dbReference>
<dbReference type="EMBL" id="DWZA01000029">
    <property type="protein sequence ID" value="HJA70634.1"/>
    <property type="molecule type" value="Genomic_DNA"/>
</dbReference>
<evidence type="ECO:0000256" key="1">
    <source>
        <dbReference type="ARBA" id="ARBA00022737"/>
    </source>
</evidence>
<dbReference type="InterPro" id="IPR018337">
    <property type="entry name" value="Cell_wall/Cho-bd_repeat"/>
</dbReference>
<name>A0A9D2HHL6_9FIRM</name>
<proteinExistence type="predicted"/>
<dbReference type="SUPFAM" id="SSF69360">
    <property type="entry name" value="Cell wall binding repeat"/>
    <property type="match status" value="1"/>
</dbReference>
<evidence type="ECO:0000313" key="2">
    <source>
        <dbReference type="EMBL" id="HJA70634.1"/>
    </source>
</evidence>
<keyword evidence="1" id="KW-0677">Repeat</keyword>
<comment type="caution">
    <text evidence="2">The sequence shown here is derived from an EMBL/GenBank/DDBJ whole genome shotgun (WGS) entry which is preliminary data.</text>
</comment>
<dbReference type="Gene3D" id="2.10.270.10">
    <property type="entry name" value="Cholin Binding"/>
    <property type="match status" value="1"/>
</dbReference>
<evidence type="ECO:0008006" key="4">
    <source>
        <dbReference type="Google" id="ProtNLM"/>
    </source>
</evidence>
<protein>
    <recommendedName>
        <fullName evidence="4">Cell wall binding repeat-containing protein</fullName>
    </recommendedName>
</protein>
<gene>
    <name evidence="2" type="ORF">IAA07_03510</name>
</gene>
<dbReference type="Proteomes" id="UP000823900">
    <property type="component" value="Unassembled WGS sequence"/>
</dbReference>